<dbReference type="PANTHER" id="PTHR43792">
    <property type="entry name" value="GNAT FAMILY, PUTATIVE (AFU_ORTHOLOGUE AFUA_3G00765)-RELATED-RELATED"/>
    <property type="match status" value="1"/>
</dbReference>
<name>A0A7G9RHG6_9ACTN</name>
<evidence type="ECO:0000256" key="2">
    <source>
        <dbReference type="ARBA" id="ARBA00023315"/>
    </source>
</evidence>
<keyword evidence="6" id="KW-1185">Reference proteome</keyword>
<dbReference type="GO" id="GO:0005737">
    <property type="term" value="C:cytoplasm"/>
    <property type="evidence" value="ECO:0007669"/>
    <property type="project" value="TreeGrafter"/>
</dbReference>
<dbReference type="SUPFAM" id="SSF55729">
    <property type="entry name" value="Acyl-CoA N-acyltransferases (Nat)"/>
    <property type="match status" value="1"/>
</dbReference>
<reference evidence="5 6" key="1">
    <citation type="submission" date="2020-08" db="EMBL/GenBank/DDBJ databases">
        <title>Genome sequence of Nocardioides mesophilus KACC 16243T.</title>
        <authorList>
            <person name="Hyun D.-W."/>
            <person name="Bae J.-W."/>
        </authorList>
    </citation>
    <scope>NUCLEOTIDE SEQUENCE [LARGE SCALE GENOMIC DNA]</scope>
    <source>
        <strain evidence="5 6">KACC 16243</strain>
    </source>
</reference>
<protein>
    <submittedName>
        <fullName evidence="5">GNAT family N-acetyltransferase</fullName>
    </submittedName>
</protein>
<keyword evidence="1 5" id="KW-0808">Transferase</keyword>
<dbReference type="KEGG" id="nmes:H9L09_13390"/>
<keyword evidence="2" id="KW-0012">Acyltransferase</keyword>
<sequence>MTSPWRAELRAGSVGLRPLSRHDARDWHEVRRRNAAWLAPWEATVPPGDRTAPRNFQELVRDLHRQAREHRTLPFALTVDDAFAGQLTVTNITGGSARWGQVGYWIDQRHAGRGVVPTAVALAVDHCFFELGLHRIEVAIRPENAASLRVVEKLGFIEIGYAPRYLHIDGDWRDHRLFALTVEDCQGGLLRRFRQQTGS</sequence>
<dbReference type="InterPro" id="IPR016181">
    <property type="entry name" value="Acyl_CoA_acyltransferase"/>
</dbReference>
<evidence type="ECO:0000313" key="6">
    <source>
        <dbReference type="Proteomes" id="UP000515947"/>
    </source>
</evidence>
<evidence type="ECO:0000313" key="5">
    <source>
        <dbReference type="EMBL" id="QNN55041.1"/>
    </source>
</evidence>
<dbReference type="Proteomes" id="UP000515947">
    <property type="component" value="Chromosome"/>
</dbReference>
<dbReference type="GO" id="GO:0008999">
    <property type="term" value="F:protein-N-terminal-alanine acetyltransferase activity"/>
    <property type="evidence" value="ECO:0007669"/>
    <property type="project" value="TreeGrafter"/>
</dbReference>
<evidence type="ECO:0000259" key="4">
    <source>
        <dbReference type="PROSITE" id="PS51186"/>
    </source>
</evidence>
<comment type="similarity">
    <text evidence="3">Belongs to the acetyltransferase family. RimJ subfamily.</text>
</comment>
<dbReference type="AlphaFoldDB" id="A0A7G9RHG6"/>
<dbReference type="Gene3D" id="3.40.630.30">
    <property type="match status" value="1"/>
</dbReference>
<dbReference type="InterPro" id="IPR000182">
    <property type="entry name" value="GNAT_dom"/>
</dbReference>
<organism evidence="5 6">
    <name type="scientific">Nocardioides mesophilus</name>
    <dbReference type="NCBI Taxonomy" id="433659"/>
    <lineage>
        <taxon>Bacteria</taxon>
        <taxon>Bacillati</taxon>
        <taxon>Actinomycetota</taxon>
        <taxon>Actinomycetes</taxon>
        <taxon>Propionibacteriales</taxon>
        <taxon>Nocardioidaceae</taxon>
        <taxon>Nocardioides</taxon>
    </lineage>
</organism>
<dbReference type="PANTHER" id="PTHR43792:SF8">
    <property type="entry name" value="[RIBOSOMAL PROTEIN US5]-ALANINE N-ACETYLTRANSFERASE"/>
    <property type="match status" value="1"/>
</dbReference>
<evidence type="ECO:0000256" key="1">
    <source>
        <dbReference type="ARBA" id="ARBA00022679"/>
    </source>
</evidence>
<accession>A0A7G9RHG6</accession>
<feature type="domain" description="N-acetyltransferase" evidence="4">
    <location>
        <begin position="14"/>
        <end position="183"/>
    </location>
</feature>
<dbReference type="InterPro" id="IPR051531">
    <property type="entry name" value="N-acetyltransferase"/>
</dbReference>
<gene>
    <name evidence="5" type="ORF">H9L09_13390</name>
</gene>
<dbReference type="EMBL" id="CP060713">
    <property type="protein sequence ID" value="QNN55041.1"/>
    <property type="molecule type" value="Genomic_DNA"/>
</dbReference>
<evidence type="ECO:0000256" key="3">
    <source>
        <dbReference type="ARBA" id="ARBA00038502"/>
    </source>
</evidence>
<proteinExistence type="inferred from homology"/>
<dbReference type="PROSITE" id="PS51186">
    <property type="entry name" value="GNAT"/>
    <property type="match status" value="1"/>
</dbReference>
<dbReference type="Pfam" id="PF13302">
    <property type="entry name" value="Acetyltransf_3"/>
    <property type="match status" value="1"/>
</dbReference>